<feature type="transmembrane region" description="Helical" evidence="10">
    <location>
        <begin position="145"/>
        <end position="170"/>
    </location>
</feature>
<keyword evidence="2 10" id="KW-0444">Lipid biosynthesis</keyword>
<keyword evidence="9 10" id="KW-0275">Fatty acid biosynthesis</keyword>
<dbReference type="InterPro" id="IPR002076">
    <property type="entry name" value="ELO_fam"/>
</dbReference>
<keyword evidence="6 10" id="KW-1133">Transmembrane helix</keyword>
<proteinExistence type="inferred from homology"/>
<feature type="transmembrane region" description="Helical" evidence="10">
    <location>
        <begin position="89"/>
        <end position="106"/>
    </location>
</feature>
<reference evidence="11" key="1">
    <citation type="submission" date="2020-07" db="EMBL/GenBank/DDBJ databases">
        <authorList>
            <person name="Nazaruddin N."/>
        </authorList>
    </citation>
    <scope>NUCLEOTIDE SEQUENCE</scope>
</reference>
<dbReference type="PANTHER" id="PTHR11157:SF17">
    <property type="entry name" value="ELONGATION OF VERY LONG CHAIN FATTY ACIDS PROTEIN 6"/>
    <property type="match status" value="1"/>
</dbReference>
<evidence type="ECO:0000256" key="3">
    <source>
        <dbReference type="ARBA" id="ARBA00022679"/>
    </source>
</evidence>
<evidence type="ECO:0000256" key="4">
    <source>
        <dbReference type="ARBA" id="ARBA00022692"/>
    </source>
</evidence>
<dbReference type="Proteomes" id="UP000752696">
    <property type="component" value="Unassembled WGS sequence"/>
</dbReference>
<dbReference type="EC" id="2.3.1.199" evidence="10"/>
<dbReference type="GO" id="GO:0019367">
    <property type="term" value="P:fatty acid elongation, saturated fatty acid"/>
    <property type="evidence" value="ECO:0007669"/>
    <property type="project" value="TreeGrafter"/>
</dbReference>
<dbReference type="AlphaFoldDB" id="A0A6V7GUF2"/>
<dbReference type="OrthoDB" id="10259681at2759"/>
<evidence type="ECO:0000256" key="9">
    <source>
        <dbReference type="ARBA" id="ARBA00023160"/>
    </source>
</evidence>
<keyword evidence="8 10" id="KW-0472">Membrane</keyword>
<evidence type="ECO:0000313" key="12">
    <source>
        <dbReference type="Proteomes" id="UP000752696"/>
    </source>
</evidence>
<dbReference type="GO" id="GO:0009922">
    <property type="term" value="F:fatty acid elongase activity"/>
    <property type="evidence" value="ECO:0007669"/>
    <property type="project" value="UniProtKB-EC"/>
</dbReference>
<feature type="transmembrane region" description="Helical" evidence="10">
    <location>
        <begin position="12"/>
        <end position="31"/>
    </location>
</feature>
<evidence type="ECO:0000313" key="11">
    <source>
        <dbReference type="EMBL" id="CAD1468670.1"/>
    </source>
</evidence>
<dbReference type="EMBL" id="CAJDYZ010001079">
    <property type="protein sequence ID" value="CAD1468670.1"/>
    <property type="molecule type" value="Genomic_DNA"/>
</dbReference>
<evidence type="ECO:0000256" key="8">
    <source>
        <dbReference type="ARBA" id="ARBA00023136"/>
    </source>
</evidence>
<dbReference type="Pfam" id="PF01151">
    <property type="entry name" value="ELO"/>
    <property type="match status" value="2"/>
</dbReference>
<keyword evidence="7 10" id="KW-0443">Lipid metabolism</keyword>
<keyword evidence="5 10" id="KW-0276">Fatty acid metabolism</keyword>
<keyword evidence="12" id="KW-1185">Reference proteome</keyword>
<feature type="non-terminal residue" evidence="11">
    <location>
        <position position="225"/>
    </location>
</feature>
<dbReference type="PANTHER" id="PTHR11157">
    <property type="entry name" value="FATTY ACID ACYL TRANSFERASE-RELATED"/>
    <property type="match status" value="1"/>
</dbReference>
<sequence length="225" mass="26959">FSNQDPTYCYWSYLFVLSKLVEFGDTFFIILRKQPLIFLHWYHHIVTFLYTFSNQDPIFCYWGYLFALSKLVEFGDTFFIILRKQPLIFLHWYHHTVTFLYTWLSYMEDAGYAKWFGFMNCSIHSCMYTYYAFKAMGYRPPRRLAMMITSIQLSQMFVGSFLTITTYYYVYIAKVECLVTPFNITVATIMYVSYAILFARFFAQAYLSNKSAKNIKNKNGNRKLK</sequence>
<evidence type="ECO:0000256" key="10">
    <source>
        <dbReference type="RuleBase" id="RU361115"/>
    </source>
</evidence>
<comment type="catalytic activity">
    <reaction evidence="10">
        <text>a very-long-chain acyl-CoA + malonyl-CoA + H(+) = a very-long-chain 3-oxoacyl-CoA + CO2 + CoA</text>
        <dbReference type="Rhea" id="RHEA:32727"/>
        <dbReference type="ChEBI" id="CHEBI:15378"/>
        <dbReference type="ChEBI" id="CHEBI:16526"/>
        <dbReference type="ChEBI" id="CHEBI:57287"/>
        <dbReference type="ChEBI" id="CHEBI:57384"/>
        <dbReference type="ChEBI" id="CHEBI:90725"/>
        <dbReference type="ChEBI" id="CHEBI:90736"/>
        <dbReference type="EC" id="2.3.1.199"/>
    </reaction>
</comment>
<feature type="transmembrane region" description="Helical" evidence="10">
    <location>
        <begin position="112"/>
        <end position="133"/>
    </location>
</feature>
<evidence type="ECO:0000256" key="5">
    <source>
        <dbReference type="ARBA" id="ARBA00022832"/>
    </source>
</evidence>
<evidence type="ECO:0000256" key="2">
    <source>
        <dbReference type="ARBA" id="ARBA00022516"/>
    </source>
</evidence>
<keyword evidence="4 10" id="KW-0812">Transmembrane</keyword>
<evidence type="ECO:0000256" key="7">
    <source>
        <dbReference type="ARBA" id="ARBA00023098"/>
    </source>
</evidence>
<dbReference type="GO" id="GO:0030148">
    <property type="term" value="P:sphingolipid biosynthetic process"/>
    <property type="evidence" value="ECO:0007669"/>
    <property type="project" value="TreeGrafter"/>
</dbReference>
<keyword evidence="3 10" id="KW-0808">Transferase</keyword>
<dbReference type="GO" id="GO:0005789">
    <property type="term" value="C:endoplasmic reticulum membrane"/>
    <property type="evidence" value="ECO:0007669"/>
    <property type="project" value="TreeGrafter"/>
</dbReference>
<gene>
    <name evidence="11" type="ORF">MHI_LOCUS62824</name>
</gene>
<evidence type="ECO:0000256" key="1">
    <source>
        <dbReference type="ARBA" id="ARBA00004141"/>
    </source>
</evidence>
<dbReference type="GO" id="GO:0042761">
    <property type="term" value="P:very long-chain fatty acid biosynthetic process"/>
    <property type="evidence" value="ECO:0007669"/>
    <property type="project" value="TreeGrafter"/>
</dbReference>
<dbReference type="InterPro" id="IPR030457">
    <property type="entry name" value="ELO_CS"/>
</dbReference>
<feature type="non-terminal residue" evidence="11">
    <location>
        <position position="1"/>
    </location>
</feature>
<name>A0A6V7GUF2_9HYME</name>
<comment type="similarity">
    <text evidence="10">Belongs to the ELO family.</text>
</comment>
<feature type="transmembrane region" description="Helical" evidence="10">
    <location>
        <begin position="182"/>
        <end position="203"/>
    </location>
</feature>
<dbReference type="PROSITE" id="PS01188">
    <property type="entry name" value="ELO"/>
    <property type="match status" value="2"/>
</dbReference>
<dbReference type="GO" id="GO:0034625">
    <property type="term" value="P:fatty acid elongation, monounsaturated fatty acid"/>
    <property type="evidence" value="ECO:0007669"/>
    <property type="project" value="TreeGrafter"/>
</dbReference>
<comment type="subcellular location">
    <subcellularLocation>
        <location evidence="1">Membrane</location>
        <topology evidence="1">Multi-pass membrane protein</topology>
    </subcellularLocation>
</comment>
<comment type="caution">
    <text evidence="11">The sequence shown here is derived from an EMBL/GenBank/DDBJ whole genome shotgun (WGS) entry which is preliminary data.</text>
</comment>
<dbReference type="GO" id="GO:0034626">
    <property type="term" value="P:fatty acid elongation, polyunsaturated fatty acid"/>
    <property type="evidence" value="ECO:0007669"/>
    <property type="project" value="TreeGrafter"/>
</dbReference>
<accession>A0A6V7GUF2</accession>
<protein>
    <recommendedName>
        <fullName evidence="10">Elongation of very long chain fatty acids protein</fullName>
        <ecNumber evidence="10">2.3.1.199</ecNumber>
    </recommendedName>
    <alternativeName>
        <fullName evidence="10">Very-long-chain 3-oxoacyl-CoA synthase</fullName>
    </alternativeName>
</protein>
<evidence type="ECO:0000256" key="6">
    <source>
        <dbReference type="ARBA" id="ARBA00022989"/>
    </source>
</evidence>
<organism evidence="11 12">
    <name type="scientific">Heterotrigona itama</name>
    <dbReference type="NCBI Taxonomy" id="395501"/>
    <lineage>
        <taxon>Eukaryota</taxon>
        <taxon>Metazoa</taxon>
        <taxon>Ecdysozoa</taxon>
        <taxon>Arthropoda</taxon>
        <taxon>Hexapoda</taxon>
        <taxon>Insecta</taxon>
        <taxon>Pterygota</taxon>
        <taxon>Neoptera</taxon>
        <taxon>Endopterygota</taxon>
        <taxon>Hymenoptera</taxon>
        <taxon>Apocrita</taxon>
        <taxon>Aculeata</taxon>
        <taxon>Apoidea</taxon>
        <taxon>Anthophila</taxon>
        <taxon>Apidae</taxon>
        <taxon>Heterotrigona</taxon>
    </lineage>
</organism>